<evidence type="ECO:0000313" key="2">
    <source>
        <dbReference type="Ensembl" id="ENSCSAVP00000019543.1"/>
    </source>
</evidence>
<dbReference type="InterPro" id="IPR029009">
    <property type="entry name" value="ASB_dom_sf"/>
</dbReference>
<reference evidence="2" key="3">
    <citation type="submission" date="2025-09" db="UniProtKB">
        <authorList>
            <consortium name="Ensembl"/>
        </authorList>
    </citation>
    <scope>IDENTIFICATION</scope>
</reference>
<accession>H2ZPM7</accession>
<keyword evidence="3" id="KW-1185">Reference proteome</keyword>
<dbReference type="HOGENOM" id="CLU_1383750_0_0_1"/>
<dbReference type="SUPFAM" id="SSF143548">
    <property type="entry name" value="Serine metabolism enzymes domain"/>
    <property type="match status" value="1"/>
</dbReference>
<evidence type="ECO:0000313" key="3">
    <source>
        <dbReference type="Proteomes" id="UP000007875"/>
    </source>
</evidence>
<reference evidence="2" key="2">
    <citation type="submission" date="2025-08" db="UniProtKB">
        <authorList>
            <consortium name="Ensembl"/>
        </authorList>
    </citation>
    <scope>IDENTIFICATION</scope>
</reference>
<dbReference type="Gene3D" id="3.30.1330.90">
    <property type="entry name" value="D-3-phosphoglycerate dehydrogenase, domain 3"/>
    <property type="match status" value="1"/>
</dbReference>
<dbReference type="Proteomes" id="UP000007875">
    <property type="component" value="Unassembled WGS sequence"/>
</dbReference>
<dbReference type="FunFam" id="3.30.1330.90:FF:000005">
    <property type="entry name" value="D-3-phosphoglycerate dehydrogenase"/>
    <property type="match status" value="1"/>
</dbReference>
<dbReference type="InParanoid" id="H2ZPM7"/>
<reference evidence="3" key="1">
    <citation type="submission" date="2003-08" db="EMBL/GenBank/DDBJ databases">
        <authorList>
            <person name="Birren B."/>
            <person name="Nusbaum C."/>
            <person name="Abebe A."/>
            <person name="Abouelleil A."/>
            <person name="Adekoya E."/>
            <person name="Ait-zahra M."/>
            <person name="Allen N."/>
            <person name="Allen T."/>
            <person name="An P."/>
            <person name="Anderson M."/>
            <person name="Anderson S."/>
            <person name="Arachchi H."/>
            <person name="Armbruster J."/>
            <person name="Bachantsang P."/>
            <person name="Baldwin J."/>
            <person name="Barry A."/>
            <person name="Bayul T."/>
            <person name="Blitshsteyn B."/>
            <person name="Bloom T."/>
            <person name="Blye J."/>
            <person name="Boguslavskiy L."/>
            <person name="Borowsky M."/>
            <person name="Boukhgalter B."/>
            <person name="Brunache A."/>
            <person name="Butler J."/>
            <person name="Calixte N."/>
            <person name="Calvo S."/>
            <person name="Camarata J."/>
            <person name="Campo K."/>
            <person name="Chang J."/>
            <person name="Cheshatsang Y."/>
            <person name="Citroen M."/>
            <person name="Collymore A."/>
            <person name="Considine T."/>
            <person name="Cook A."/>
            <person name="Cooke P."/>
            <person name="Corum B."/>
            <person name="Cuomo C."/>
            <person name="David R."/>
            <person name="Dawoe T."/>
            <person name="Degray S."/>
            <person name="Dodge S."/>
            <person name="Dooley K."/>
            <person name="Dorje P."/>
            <person name="Dorjee K."/>
            <person name="Dorris L."/>
            <person name="Duffey N."/>
            <person name="Dupes A."/>
            <person name="Elkins T."/>
            <person name="Engels R."/>
            <person name="Erickson J."/>
            <person name="Farina A."/>
            <person name="Faro S."/>
            <person name="Ferreira P."/>
            <person name="Fischer H."/>
            <person name="Fitzgerald M."/>
            <person name="Foley K."/>
            <person name="Gage D."/>
            <person name="Galagan J."/>
            <person name="Gearin G."/>
            <person name="Gnerre S."/>
            <person name="Gnirke A."/>
            <person name="Goyette A."/>
            <person name="Graham J."/>
            <person name="Grandbois E."/>
            <person name="Gyaltsen K."/>
            <person name="Hafez N."/>
            <person name="Hagopian D."/>
            <person name="Hagos B."/>
            <person name="Hall J."/>
            <person name="Hatcher B."/>
            <person name="Heller A."/>
            <person name="Higgins H."/>
            <person name="Honan T."/>
            <person name="Horn A."/>
            <person name="Houde N."/>
            <person name="Hughes L."/>
            <person name="Hulme W."/>
            <person name="Husby E."/>
            <person name="Iliev I."/>
            <person name="Jaffe D."/>
            <person name="Jones C."/>
            <person name="Kamal M."/>
            <person name="Kamat A."/>
            <person name="Kamvysselis M."/>
            <person name="Karlsson E."/>
            <person name="Kells C."/>
            <person name="Kieu A."/>
            <person name="Kisner P."/>
            <person name="Kodira C."/>
            <person name="Kulbokas E."/>
            <person name="Labutti K."/>
            <person name="Lama D."/>
            <person name="Landers T."/>
            <person name="Leger J."/>
            <person name="Levine S."/>
            <person name="Lewis D."/>
            <person name="Lewis T."/>
            <person name="Lindblad-toh K."/>
            <person name="Liu X."/>
            <person name="Lokyitsang T."/>
            <person name="Lokyitsang Y."/>
            <person name="Lucien O."/>
            <person name="Lui A."/>
            <person name="Ma L.J."/>
            <person name="Mabbitt R."/>
            <person name="Macdonald J."/>
            <person name="Maclean C."/>
            <person name="Major J."/>
            <person name="Manning J."/>
            <person name="Marabella R."/>
            <person name="Maru K."/>
            <person name="Matthews C."/>
            <person name="Mauceli E."/>
            <person name="Mccarthy M."/>
            <person name="Mcdonough S."/>
            <person name="Mcghee T."/>
            <person name="Meldrim J."/>
            <person name="Meneus L."/>
            <person name="Mesirov J."/>
            <person name="Mihalev A."/>
            <person name="Mihova T."/>
            <person name="Mikkelsen T."/>
            <person name="Mlenga V."/>
            <person name="Moru K."/>
            <person name="Mozes J."/>
            <person name="Mulrain L."/>
            <person name="Munson G."/>
            <person name="Naylor J."/>
            <person name="Newes C."/>
            <person name="Nguyen C."/>
            <person name="Nguyen N."/>
            <person name="Nguyen T."/>
            <person name="Nicol R."/>
            <person name="Nielsen C."/>
            <person name="Nizzari M."/>
            <person name="Norbu C."/>
            <person name="Norbu N."/>
            <person name="O'donnell P."/>
            <person name="Okoawo O."/>
            <person name="O'leary S."/>
            <person name="Omotosho B."/>
            <person name="O'neill K."/>
            <person name="Osman S."/>
            <person name="Parker S."/>
            <person name="Perrin D."/>
            <person name="Phunkhang P."/>
            <person name="Piqani B."/>
            <person name="Purcell S."/>
            <person name="Rachupka T."/>
            <person name="Ramasamy U."/>
            <person name="Rameau R."/>
            <person name="Ray V."/>
            <person name="Raymond C."/>
            <person name="Retta R."/>
            <person name="Richardson S."/>
            <person name="Rise C."/>
            <person name="Rodriguez J."/>
            <person name="Rogers J."/>
            <person name="Rogov P."/>
            <person name="Rutman M."/>
            <person name="Schupbach R."/>
            <person name="Seaman C."/>
            <person name="Settipalli S."/>
            <person name="Sharpe T."/>
            <person name="Sheridan J."/>
            <person name="Sherpa N."/>
            <person name="Shi J."/>
            <person name="Smirnov S."/>
            <person name="Smith C."/>
            <person name="Sougnez C."/>
            <person name="Spencer B."/>
            <person name="Stalker J."/>
            <person name="Stange-thomann N."/>
            <person name="Stavropoulos S."/>
            <person name="Stetson K."/>
            <person name="Stone C."/>
            <person name="Stone S."/>
            <person name="Stubbs M."/>
            <person name="Talamas J."/>
            <person name="Tchuinga P."/>
            <person name="Tenzing P."/>
            <person name="Tesfaye S."/>
            <person name="Theodore J."/>
            <person name="Thoulutsang Y."/>
            <person name="Topham K."/>
            <person name="Towey S."/>
            <person name="Tsamla T."/>
            <person name="Tsomo N."/>
            <person name="Vallee D."/>
            <person name="Vassiliev H."/>
            <person name="Venkataraman V."/>
            <person name="Vinson J."/>
            <person name="Vo A."/>
            <person name="Wade C."/>
            <person name="Wang S."/>
            <person name="Wangchuk T."/>
            <person name="Wangdi T."/>
            <person name="Whittaker C."/>
            <person name="Wilkinson J."/>
            <person name="Wu Y."/>
            <person name="Wyman D."/>
            <person name="Yadav S."/>
            <person name="Yang S."/>
            <person name="Yang X."/>
            <person name="Yeager S."/>
            <person name="Yee E."/>
            <person name="Young G."/>
            <person name="Zainoun J."/>
            <person name="Zembeck L."/>
            <person name="Zimmer A."/>
            <person name="Zody M."/>
            <person name="Lander E."/>
        </authorList>
    </citation>
    <scope>NUCLEOTIDE SEQUENCE [LARGE SCALE GENOMIC DNA]</scope>
</reference>
<dbReference type="eggNOG" id="KOG0068">
    <property type="taxonomic scope" value="Eukaryota"/>
</dbReference>
<feature type="domain" description="D-3-phosphoglycerate dehydrogenase ASB" evidence="1">
    <location>
        <begin position="1"/>
        <end position="112"/>
    </location>
</feature>
<protein>
    <recommendedName>
        <fullName evidence="1">D-3-phosphoglycerate dehydrogenase ASB domain-containing protein</fullName>
    </recommendedName>
</protein>
<dbReference type="AlphaFoldDB" id="H2ZPM7"/>
<dbReference type="Pfam" id="PF19304">
    <property type="entry name" value="PGDH_inter"/>
    <property type="match status" value="1"/>
</dbReference>
<organism evidence="2 3">
    <name type="scientific">Ciona savignyi</name>
    <name type="common">Pacific transparent sea squirt</name>
    <dbReference type="NCBI Taxonomy" id="51511"/>
    <lineage>
        <taxon>Eukaryota</taxon>
        <taxon>Metazoa</taxon>
        <taxon>Chordata</taxon>
        <taxon>Tunicata</taxon>
        <taxon>Ascidiacea</taxon>
        <taxon>Phlebobranchia</taxon>
        <taxon>Cionidae</taxon>
        <taxon>Ciona</taxon>
    </lineage>
</organism>
<evidence type="ECO:0000259" key="1">
    <source>
        <dbReference type="Pfam" id="PF19304"/>
    </source>
</evidence>
<dbReference type="Ensembl" id="ENSCSAVT00000019755.1">
    <property type="protein sequence ID" value="ENSCSAVP00000019543.1"/>
    <property type="gene ID" value="ENSCSAVG00000011460.1"/>
</dbReference>
<dbReference type="InterPro" id="IPR045626">
    <property type="entry name" value="PGDH_ASB_dom"/>
</dbReference>
<proteinExistence type="predicted"/>
<dbReference type="STRING" id="51511.ENSCSAVP00000019543"/>
<sequence>MKPWISVTTGLGKIMKAFLPTNPGTLAMQTQGEVLAQSKKCLEAALCAGFLSSTSPSVNLINAAALAKEQGLNVSLTHSSCTKESVHPFCMLTATTETVTLKLMGMVFANTALLVMINGQKFSLPMPFSGNLVLYKGEPSSLPNTVGTLSQGASVTSLMSTSVSDDGSQWFAIMTSQPVSKESISKLYAENAASVSF</sequence>
<name>H2ZPM7_CIOSA</name>